<organism evidence="1 2">
    <name type="scientific">Symbiodinium natans</name>
    <dbReference type="NCBI Taxonomy" id="878477"/>
    <lineage>
        <taxon>Eukaryota</taxon>
        <taxon>Sar</taxon>
        <taxon>Alveolata</taxon>
        <taxon>Dinophyceae</taxon>
        <taxon>Suessiales</taxon>
        <taxon>Symbiodiniaceae</taxon>
        <taxon>Symbiodinium</taxon>
    </lineage>
</organism>
<accession>A0A812MV64</accession>
<keyword evidence="2" id="KW-1185">Reference proteome</keyword>
<sequence length="252" mass="27911">MSMNGKVVKITNYENSTQRYIVKLPDGSARKVEASKLQWTDEAPRPRLTVCNAYKHHQQLKVVLNSETGDSKVLSMLDFKNCEDFEELSFDKGSVLLLLGSLQVAKVPFDLSVLGKNRGTELTAMGAMGRVAPSSENAGGSSSFITSDRGKFQPACQVRVLQNIVELDDGGAYYVHLVNAHVGSRSVQLAVQRGPVTKVLPMDKSYRLERVEDMSLTLTDGQRRMRLAFKPQKSRTYCAILTGRLATHLFPT</sequence>
<reference evidence="1" key="1">
    <citation type="submission" date="2021-02" db="EMBL/GenBank/DDBJ databases">
        <authorList>
            <person name="Dougan E. K."/>
            <person name="Rhodes N."/>
            <person name="Thang M."/>
            <person name="Chan C."/>
        </authorList>
    </citation>
    <scope>NUCLEOTIDE SEQUENCE</scope>
</reference>
<name>A0A812MV64_9DINO</name>
<comment type="caution">
    <text evidence="1">The sequence shown here is derived from an EMBL/GenBank/DDBJ whole genome shotgun (WGS) entry which is preliminary data.</text>
</comment>
<protein>
    <submittedName>
        <fullName evidence="1">CCDC33 protein</fullName>
    </submittedName>
</protein>
<gene>
    <name evidence="1" type="primary">CCDC33</name>
    <name evidence="1" type="ORF">SNAT2548_LOCUS14224</name>
</gene>
<evidence type="ECO:0000313" key="2">
    <source>
        <dbReference type="Proteomes" id="UP000604046"/>
    </source>
</evidence>
<dbReference type="Proteomes" id="UP000604046">
    <property type="component" value="Unassembled WGS sequence"/>
</dbReference>
<dbReference type="EMBL" id="CAJNDS010001624">
    <property type="protein sequence ID" value="CAE7268112.1"/>
    <property type="molecule type" value="Genomic_DNA"/>
</dbReference>
<proteinExistence type="predicted"/>
<dbReference type="OrthoDB" id="429229at2759"/>
<dbReference type="AlphaFoldDB" id="A0A812MV64"/>
<evidence type="ECO:0000313" key="1">
    <source>
        <dbReference type="EMBL" id="CAE7268112.1"/>
    </source>
</evidence>